<evidence type="ECO:0000256" key="4">
    <source>
        <dbReference type="SAM" id="MobiDB-lite"/>
    </source>
</evidence>
<dbReference type="PANTHER" id="PTHR44858">
    <property type="entry name" value="TETRATRICOPEPTIDE REPEAT PROTEIN 6"/>
    <property type="match status" value="1"/>
</dbReference>
<evidence type="ECO:0000256" key="1">
    <source>
        <dbReference type="ARBA" id="ARBA00022737"/>
    </source>
</evidence>
<protein>
    <submittedName>
        <fullName evidence="5">Tetratricopeptide repeat protein</fullName>
    </submittedName>
</protein>
<dbReference type="InterPro" id="IPR011990">
    <property type="entry name" value="TPR-like_helical_dom_sf"/>
</dbReference>
<evidence type="ECO:0000313" key="6">
    <source>
        <dbReference type="Proteomes" id="UP000664698"/>
    </source>
</evidence>
<dbReference type="InterPro" id="IPR019734">
    <property type="entry name" value="TPR_rpt"/>
</dbReference>
<dbReference type="Pfam" id="PF13432">
    <property type="entry name" value="TPR_16"/>
    <property type="match status" value="1"/>
</dbReference>
<feature type="repeat" description="TPR" evidence="3">
    <location>
        <begin position="101"/>
        <end position="134"/>
    </location>
</feature>
<dbReference type="RefSeq" id="WP_206568841.1">
    <property type="nucleotide sequence ID" value="NZ_JAFKCW010000002.1"/>
</dbReference>
<organism evidence="5 6">
    <name type="scientific">Algoriphagus aestuariicola</name>
    <dbReference type="NCBI Taxonomy" id="1852016"/>
    <lineage>
        <taxon>Bacteria</taxon>
        <taxon>Pseudomonadati</taxon>
        <taxon>Bacteroidota</taxon>
        <taxon>Cytophagia</taxon>
        <taxon>Cytophagales</taxon>
        <taxon>Cyclobacteriaceae</taxon>
        <taxon>Algoriphagus</taxon>
    </lineage>
</organism>
<evidence type="ECO:0000256" key="3">
    <source>
        <dbReference type="PROSITE-ProRule" id="PRU00339"/>
    </source>
</evidence>
<feature type="compositionally biased region" description="Low complexity" evidence="4">
    <location>
        <begin position="186"/>
        <end position="196"/>
    </location>
</feature>
<keyword evidence="2 3" id="KW-0802">TPR repeat</keyword>
<feature type="repeat" description="TPR" evidence="3">
    <location>
        <begin position="67"/>
        <end position="100"/>
    </location>
</feature>
<keyword evidence="6" id="KW-1185">Reference proteome</keyword>
<evidence type="ECO:0000256" key="2">
    <source>
        <dbReference type="ARBA" id="ARBA00022803"/>
    </source>
</evidence>
<dbReference type="PROSITE" id="PS50005">
    <property type="entry name" value="TPR"/>
    <property type="match status" value="3"/>
</dbReference>
<dbReference type="InterPro" id="IPR050498">
    <property type="entry name" value="Ycf3"/>
</dbReference>
<dbReference type="SMART" id="SM00028">
    <property type="entry name" value="TPR"/>
    <property type="match status" value="5"/>
</dbReference>
<accession>A0ABS3BNJ0</accession>
<dbReference type="PANTHER" id="PTHR44858:SF1">
    <property type="entry name" value="UDP-N-ACETYLGLUCOSAMINE--PEPTIDE N-ACETYLGLUCOSAMINYLTRANSFERASE SPINDLY-RELATED"/>
    <property type="match status" value="1"/>
</dbReference>
<dbReference type="Pfam" id="PF13414">
    <property type="entry name" value="TPR_11"/>
    <property type="match status" value="1"/>
</dbReference>
<feature type="repeat" description="TPR" evidence="3">
    <location>
        <begin position="33"/>
        <end position="66"/>
    </location>
</feature>
<reference evidence="5 6" key="1">
    <citation type="submission" date="2021-03" db="EMBL/GenBank/DDBJ databases">
        <title>novel species isolated from a fishpond in China.</title>
        <authorList>
            <person name="Lu H."/>
            <person name="Cai Z."/>
        </authorList>
    </citation>
    <scope>NUCLEOTIDE SEQUENCE [LARGE SCALE GENOMIC DNA]</scope>
    <source>
        <strain evidence="5 6">JCM 31546</strain>
    </source>
</reference>
<evidence type="ECO:0000313" key="5">
    <source>
        <dbReference type="EMBL" id="MBN7800852.1"/>
    </source>
</evidence>
<feature type="region of interest" description="Disordered" evidence="4">
    <location>
        <begin position="161"/>
        <end position="204"/>
    </location>
</feature>
<dbReference type="SUPFAM" id="SSF48452">
    <property type="entry name" value="TPR-like"/>
    <property type="match status" value="1"/>
</dbReference>
<proteinExistence type="predicted"/>
<comment type="caution">
    <text evidence="5">The sequence shown here is derived from an EMBL/GenBank/DDBJ whole genome shotgun (WGS) entry which is preliminary data.</text>
</comment>
<name>A0ABS3BNJ0_9BACT</name>
<dbReference type="EMBL" id="JAFKCW010000002">
    <property type="protein sequence ID" value="MBN7800852.1"/>
    <property type="molecule type" value="Genomic_DNA"/>
</dbReference>
<sequence length="239" mass="26999">MNFEKGIALYQEGKFEEALEIFDTLVATNPDQANVHLYRARILTRMGKGENALEEFDLLLKLDPYNTDYISDRGVVLHLLGRNEEALGELDRAANLDPKNPYRYSSRAFFKDRVGDLHGAIEDYEKAIALDPEDAVAYNNKGLVEEKLGFKERSKKSFEKSDDLIGYKPQAGENELPPIGKAKSTEAAQPAPQPEQESGKMSTGHFWNTVRALLVDRKTRQEFGKFLLDLFSGKRPKNS</sequence>
<gene>
    <name evidence="5" type="ORF">J0A67_08270</name>
</gene>
<dbReference type="Gene3D" id="1.25.40.10">
    <property type="entry name" value="Tetratricopeptide repeat domain"/>
    <property type="match status" value="2"/>
</dbReference>
<keyword evidence="1" id="KW-0677">Repeat</keyword>
<dbReference type="Proteomes" id="UP000664698">
    <property type="component" value="Unassembled WGS sequence"/>
</dbReference>